<reference evidence="3" key="1">
    <citation type="journal article" date="2019" name="Int. J. Syst. Evol. Microbiol.">
        <title>The Global Catalogue of Microorganisms (GCM) 10K type strain sequencing project: providing services to taxonomists for standard genome sequencing and annotation.</title>
        <authorList>
            <consortium name="The Broad Institute Genomics Platform"/>
            <consortium name="The Broad Institute Genome Sequencing Center for Infectious Disease"/>
            <person name="Wu L."/>
            <person name="Ma J."/>
        </authorList>
    </citation>
    <scope>NUCLEOTIDE SEQUENCE [LARGE SCALE GENOMIC DNA]</scope>
    <source>
        <strain evidence="3">KCTC 42986</strain>
    </source>
</reference>
<evidence type="ECO:0000313" key="2">
    <source>
        <dbReference type="EMBL" id="MFC3109981.1"/>
    </source>
</evidence>
<sequence length="51" mass="5576">MDIDYQRLAAALEIETLKRKPTSTLMHAGTDGRSGIERWGMNGISASSHDS</sequence>
<dbReference type="RefSeq" id="WP_390324583.1">
    <property type="nucleotide sequence ID" value="NZ_JBHRTP010000061.1"/>
</dbReference>
<comment type="caution">
    <text evidence="2">The sequence shown here is derived from an EMBL/GenBank/DDBJ whole genome shotgun (WGS) entry which is preliminary data.</text>
</comment>
<dbReference type="EMBL" id="JBHRTP010000061">
    <property type="protein sequence ID" value="MFC3109981.1"/>
    <property type="molecule type" value="Genomic_DNA"/>
</dbReference>
<evidence type="ECO:0000313" key="3">
    <source>
        <dbReference type="Proteomes" id="UP001595530"/>
    </source>
</evidence>
<feature type="region of interest" description="Disordered" evidence="1">
    <location>
        <begin position="25"/>
        <end position="51"/>
    </location>
</feature>
<accession>A0ABV7F8C5</accession>
<dbReference type="Proteomes" id="UP001595530">
    <property type="component" value="Unassembled WGS sequence"/>
</dbReference>
<proteinExistence type="predicted"/>
<organism evidence="2 3">
    <name type="scientific">Undibacterium arcticum</name>
    <dbReference type="NCBI Taxonomy" id="1762892"/>
    <lineage>
        <taxon>Bacteria</taxon>
        <taxon>Pseudomonadati</taxon>
        <taxon>Pseudomonadota</taxon>
        <taxon>Betaproteobacteria</taxon>
        <taxon>Burkholderiales</taxon>
        <taxon>Oxalobacteraceae</taxon>
        <taxon>Undibacterium</taxon>
    </lineage>
</organism>
<name>A0ABV7F8C5_9BURK</name>
<protein>
    <submittedName>
        <fullName evidence="2">Uncharacterized protein</fullName>
    </submittedName>
</protein>
<keyword evidence="3" id="KW-1185">Reference proteome</keyword>
<evidence type="ECO:0000256" key="1">
    <source>
        <dbReference type="SAM" id="MobiDB-lite"/>
    </source>
</evidence>
<gene>
    <name evidence="2" type="ORF">ACFOFO_18780</name>
</gene>